<organism evidence="1 2">
    <name type="scientific">Govanella unica</name>
    <dbReference type="NCBI Taxonomy" id="2975056"/>
    <lineage>
        <taxon>Bacteria</taxon>
        <taxon>Pseudomonadati</taxon>
        <taxon>Pseudomonadota</taxon>
        <taxon>Alphaproteobacteria</taxon>
        <taxon>Emcibacterales</taxon>
        <taxon>Govanellaceae</taxon>
        <taxon>Govanella</taxon>
    </lineage>
</organism>
<dbReference type="RefSeq" id="WP_274943949.1">
    <property type="nucleotide sequence ID" value="NZ_JANWOI010000003.1"/>
</dbReference>
<dbReference type="SUPFAM" id="SSF51182">
    <property type="entry name" value="RmlC-like cupins"/>
    <property type="match status" value="2"/>
</dbReference>
<dbReference type="InterPro" id="IPR014710">
    <property type="entry name" value="RmlC-like_jellyroll"/>
</dbReference>
<dbReference type="InterPro" id="IPR028013">
    <property type="entry name" value="DUF4437"/>
</dbReference>
<gene>
    <name evidence="1" type="ORF">NYP16_09810</name>
</gene>
<comment type="caution">
    <text evidence="1">The sequence shown here is derived from an EMBL/GenBank/DDBJ whole genome shotgun (WGS) entry which is preliminary data.</text>
</comment>
<dbReference type="AlphaFoldDB" id="A0A9X3TYU6"/>
<sequence>MSRDWTEFVQSQHLPWTETTLLAVDGVVETKVLSSDPETGACSLLVRYPAGFSGPARQLAVDEEFLILDGTLVIGDTTYGHLGYAHAPSGYATGERSSATGAIVLTFYSGKPQISAQTAAYDESRLVWGVSAYDVPYTGNFHPEFPPGAGRKLLYQDPVTGDTTWILGTMPLRWTERSEVHPFVEEMYLLSGEVHGDRGIFRPGAYFWRPENKVHGPYGTLTGNLYFFRTKGGPLKTDYVDAETKFHWWPSHKPVLPAALLPFGSPETDGPVCF</sequence>
<dbReference type="InterPro" id="IPR011051">
    <property type="entry name" value="RmlC_Cupin_sf"/>
</dbReference>
<dbReference type="Pfam" id="PF14499">
    <property type="entry name" value="DUF4437"/>
    <property type="match status" value="1"/>
</dbReference>
<keyword evidence="2" id="KW-1185">Reference proteome</keyword>
<accession>A0A9X3TYU6</accession>
<reference evidence="1" key="1">
    <citation type="submission" date="2022-08" db="EMBL/GenBank/DDBJ databases">
        <authorList>
            <person name="Vandamme P."/>
            <person name="Hettiarachchi A."/>
            <person name="Peeters C."/>
            <person name="Cnockaert M."/>
            <person name="Carlier A."/>
        </authorList>
    </citation>
    <scope>NUCLEOTIDE SEQUENCE</scope>
    <source>
        <strain evidence="1">LMG 31809</strain>
    </source>
</reference>
<name>A0A9X3TYU6_9PROT</name>
<protein>
    <submittedName>
        <fullName evidence="1">DUF4437 domain-containing protein</fullName>
    </submittedName>
</protein>
<dbReference type="EMBL" id="JANWOI010000003">
    <property type="protein sequence ID" value="MDA5194245.1"/>
    <property type="molecule type" value="Genomic_DNA"/>
</dbReference>
<dbReference type="Proteomes" id="UP001141619">
    <property type="component" value="Unassembled WGS sequence"/>
</dbReference>
<reference evidence="1" key="2">
    <citation type="journal article" date="2023" name="Syst. Appl. Microbiol.">
        <title>Govania unica gen. nov., sp. nov., a rare biosphere bacterium that represents a novel family in the class Alphaproteobacteria.</title>
        <authorList>
            <person name="Vandamme P."/>
            <person name="Peeters C."/>
            <person name="Hettiarachchi A."/>
            <person name="Cnockaert M."/>
            <person name="Carlier A."/>
        </authorList>
    </citation>
    <scope>NUCLEOTIDE SEQUENCE</scope>
    <source>
        <strain evidence="1">LMG 31809</strain>
    </source>
</reference>
<dbReference type="Gene3D" id="2.60.120.10">
    <property type="entry name" value="Jelly Rolls"/>
    <property type="match status" value="1"/>
</dbReference>
<evidence type="ECO:0000313" key="2">
    <source>
        <dbReference type="Proteomes" id="UP001141619"/>
    </source>
</evidence>
<proteinExistence type="predicted"/>
<evidence type="ECO:0000313" key="1">
    <source>
        <dbReference type="EMBL" id="MDA5194245.1"/>
    </source>
</evidence>